<dbReference type="Proteomes" id="UP000807306">
    <property type="component" value="Unassembled WGS sequence"/>
</dbReference>
<evidence type="ECO:0000313" key="3">
    <source>
        <dbReference type="Proteomes" id="UP000807306"/>
    </source>
</evidence>
<accession>A0A9P6E3H6</accession>
<feature type="compositionally biased region" description="Basic residues" evidence="1">
    <location>
        <begin position="1"/>
        <end position="16"/>
    </location>
</feature>
<evidence type="ECO:0000313" key="2">
    <source>
        <dbReference type="EMBL" id="KAF9521827.1"/>
    </source>
</evidence>
<dbReference type="AlphaFoldDB" id="A0A9P6E3H6"/>
<organism evidence="2 3">
    <name type="scientific">Crepidotus variabilis</name>
    <dbReference type="NCBI Taxonomy" id="179855"/>
    <lineage>
        <taxon>Eukaryota</taxon>
        <taxon>Fungi</taxon>
        <taxon>Dikarya</taxon>
        <taxon>Basidiomycota</taxon>
        <taxon>Agaricomycotina</taxon>
        <taxon>Agaricomycetes</taxon>
        <taxon>Agaricomycetidae</taxon>
        <taxon>Agaricales</taxon>
        <taxon>Agaricineae</taxon>
        <taxon>Crepidotaceae</taxon>
        <taxon>Crepidotus</taxon>
    </lineage>
</organism>
<sequence length="157" mass="17227">MKAQKQKLAKATKKTKQAGNAVAQKGIVMSLGSQSVGLEHEMADKEVRLGLVRRTAITKGLDIEDSDVGEEAVVKAPKDSKGKKKSQEESSKEGNERNELDFELSLEKRMDEDVNKQVEGSSKSRDEGLKEAVDSGKKPLKMGRPKSEKSKEKDAEL</sequence>
<dbReference type="EMBL" id="MU157985">
    <property type="protein sequence ID" value="KAF9521827.1"/>
    <property type="molecule type" value="Genomic_DNA"/>
</dbReference>
<name>A0A9P6E3H6_9AGAR</name>
<keyword evidence="3" id="KW-1185">Reference proteome</keyword>
<gene>
    <name evidence="2" type="ORF">CPB83DRAFT_840954</name>
</gene>
<feature type="region of interest" description="Disordered" evidence="1">
    <location>
        <begin position="1"/>
        <end position="26"/>
    </location>
</feature>
<feature type="compositionally biased region" description="Basic and acidic residues" evidence="1">
    <location>
        <begin position="72"/>
        <end position="137"/>
    </location>
</feature>
<reference evidence="2" key="1">
    <citation type="submission" date="2020-11" db="EMBL/GenBank/DDBJ databases">
        <authorList>
            <consortium name="DOE Joint Genome Institute"/>
            <person name="Ahrendt S."/>
            <person name="Riley R."/>
            <person name="Andreopoulos W."/>
            <person name="Labutti K."/>
            <person name="Pangilinan J."/>
            <person name="Ruiz-Duenas F.J."/>
            <person name="Barrasa J.M."/>
            <person name="Sanchez-Garcia M."/>
            <person name="Camarero S."/>
            <person name="Miyauchi S."/>
            <person name="Serrano A."/>
            <person name="Linde D."/>
            <person name="Babiker R."/>
            <person name="Drula E."/>
            <person name="Ayuso-Fernandez I."/>
            <person name="Pacheco R."/>
            <person name="Padilla G."/>
            <person name="Ferreira P."/>
            <person name="Barriuso J."/>
            <person name="Kellner H."/>
            <person name="Castanera R."/>
            <person name="Alfaro M."/>
            <person name="Ramirez L."/>
            <person name="Pisabarro A.G."/>
            <person name="Kuo A."/>
            <person name="Tritt A."/>
            <person name="Lipzen A."/>
            <person name="He G."/>
            <person name="Yan M."/>
            <person name="Ng V."/>
            <person name="Cullen D."/>
            <person name="Martin F."/>
            <person name="Rosso M.-N."/>
            <person name="Henrissat B."/>
            <person name="Hibbett D."/>
            <person name="Martinez A.T."/>
            <person name="Grigoriev I.V."/>
        </authorList>
    </citation>
    <scope>NUCLEOTIDE SEQUENCE</scope>
    <source>
        <strain evidence="2">CBS 506.95</strain>
    </source>
</reference>
<comment type="caution">
    <text evidence="2">The sequence shown here is derived from an EMBL/GenBank/DDBJ whole genome shotgun (WGS) entry which is preliminary data.</text>
</comment>
<evidence type="ECO:0000256" key="1">
    <source>
        <dbReference type="SAM" id="MobiDB-lite"/>
    </source>
</evidence>
<protein>
    <submittedName>
        <fullName evidence="2">Uncharacterized protein</fullName>
    </submittedName>
</protein>
<proteinExistence type="predicted"/>
<feature type="region of interest" description="Disordered" evidence="1">
    <location>
        <begin position="63"/>
        <end position="157"/>
    </location>
</feature>
<feature type="compositionally biased region" description="Basic and acidic residues" evidence="1">
    <location>
        <begin position="145"/>
        <end position="157"/>
    </location>
</feature>